<dbReference type="EMBL" id="QUTB01012192">
    <property type="protein sequence ID" value="RHY36037.1"/>
    <property type="molecule type" value="Genomic_DNA"/>
</dbReference>
<dbReference type="InterPro" id="IPR057207">
    <property type="entry name" value="FBXL15_LRR"/>
</dbReference>
<evidence type="ECO:0000313" key="8">
    <source>
        <dbReference type="Proteomes" id="UP000283543"/>
    </source>
</evidence>
<reference evidence="6 7" key="1">
    <citation type="submission" date="2018-08" db="EMBL/GenBank/DDBJ databases">
        <title>Aphanomyces genome sequencing and annotation.</title>
        <authorList>
            <person name="Minardi D."/>
            <person name="Oidtmann B."/>
            <person name="Van Der Giezen M."/>
            <person name="Studholme D.J."/>
        </authorList>
    </citation>
    <scope>NUCLEOTIDE SEQUENCE [LARGE SCALE GENOMIC DNA]</scope>
    <source>
        <strain evidence="5 6">197901</strain>
        <strain evidence="4 7">D2</strain>
        <strain evidence="3 8">Si</strain>
    </source>
</reference>
<evidence type="ECO:0000313" key="3">
    <source>
        <dbReference type="EMBL" id="RHY36037.1"/>
    </source>
</evidence>
<evidence type="ECO:0000313" key="4">
    <source>
        <dbReference type="EMBL" id="RHY72628.1"/>
    </source>
</evidence>
<dbReference type="PANTHER" id="PTHR13318">
    <property type="entry name" value="PARTNER OF PAIRED, ISOFORM B-RELATED"/>
    <property type="match status" value="1"/>
</dbReference>
<dbReference type="InterPro" id="IPR032675">
    <property type="entry name" value="LRR_dom_sf"/>
</dbReference>
<dbReference type="SMART" id="SM00367">
    <property type="entry name" value="LRR_CC"/>
    <property type="match status" value="8"/>
</dbReference>
<evidence type="ECO:0000313" key="5">
    <source>
        <dbReference type="EMBL" id="RHZ13483.1"/>
    </source>
</evidence>
<evidence type="ECO:0000313" key="7">
    <source>
        <dbReference type="Proteomes" id="UP000266643"/>
    </source>
</evidence>
<dbReference type="AlphaFoldDB" id="A0A397F2V7"/>
<dbReference type="Gene3D" id="3.80.10.10">
    <property type="entry name" value="Ribonuclease Inhibitor"/>
    <property type="match status" value="2"/>
</dbReference>
<comment type="caution">
    <text evidence="5">The sequence shown here is derived from an EMBL/GenBank/DDBJ whole genome shotgun (WGS) entry which is preliminary data.</text>
</comment>
<dbReference type="VEuPathDB" id="FungiDB:H257_01215"/>
<accession>A0A397F2V7</accession>
<dbReference type="GO" id="GO:0019005">
    <property type="term" value="C:SCF ubiquitin ligase complex"/>
    <property type="evidence" value="ECO:0007669"/>
    <property type="project" value="TreeGrafter"/>
</dbReference>
<sequence>MFITVQELAKERYVVEVPREATVEALVQAIAAVRPSINLADVKLEFPVTSLQVCCVNRFPHYPRDGDNVYQHAVIVFASPEAASISLHHSGATLLNGVITVVAANTLSADAPHPSRSGAEHHKISLSVKSAAEVAKLKAKELDSQFKVSEKISEVDEKYHVSEKATKATNFAIGTAKSAMANPVVSTGVKKLGSMFSSVMTLASHAVDEVKTQIKVEDEKRLKSPTRQSVDIAAPLFPVPDAAAASAAVVPPPPPPLPFVASVAPPAPDVKDRWQHLALVSRAWRVAALASVKAHSHLDLIRMLLLPLKGDDHSLLVAASTRVQVSSIRLYGPRVIKPTLARLLCGVGPLQFRRIDIESKQADVPELQLVTLCRHLHTLHLNCIKLTDDVLVQIAVACTELVELDVAGCSRIGDDGLVAIAMSCPKLQVLDASMCIRVTDHGLHAMALHAPTLNKTLRYLDLTGLIHLLPTSLHRIAVCDGLVSLNLSMCRTVTDTEVAIIAAGCPRLESVSLQGCVHVTDIALTALASHCRDLKSLSLEFCYNMTDRGFCTLVQNCLRLTHINVKACNLLHETSFTTLASRQSAVALERLVIGACADLTTTAMYASIIKQSFPHCVMTDEAPLKPLTPNPPSAKKPHDEEAGDDVHAPLKAATSHGRRDSLTHMKTFANITITKPIMPMLKSLKEAPNFRHSSFFETSTVNKKHDEAGHKRLNQ</sequence>
<name>A0A397F2V7_APHAT</name>
<organism evidence="5 6">
    <name type="scientific">Aphanomyces astaci</name>
    <name type="common">Crayfish plague agent</name>
    <dbReference type="NCBI Taxonomy" id="112090"/>
    <lineage>
        <taxon>Eukaryota</taxon>
        <taxon>Sar</taxon>
        <taxon>Stramenopiles</taxon>
        <taxon>Oomycota</taxon>
        <taxon>Saprolegniomycetes</taxon>
        <taxon>Saprolegniales</taxon>
        <taxon>Verrucalvaceae</taxon>
        <taxon>Aphanomyces</taxon>
    </lineage>
</organism>
<dbReference type="PANTHER" id="PTHR13318:SF281">
    <property type="entry name" value="F-BOX DOMAIN-CONTAINING PROTEIN"/>
    <property type="match status" value="1"/>
</dbReference>
<evidence type="ECO:0000256" key="1">
    <source>
        <dbReference type="SAM" id="MobiDB-lite"/>
    </source>
</evidence>
<dbReference type="Proteomes" id="UP000266643">
    <property type="component" value="Unassembled WGS sequence"/>
</dbReference>
<feature type="region of interest" description="Disordered" evidence="1">
    <location>
        <begin position="623"/>
        <end position="644"/>
    </location>
</feature>
<dbReference type="Proteomes" id="UP000283543">
    <property type="component" value="Unassembled WGS sequence"/>
</dbReference>
<dbReference type="GO" id="GO:0031146">
    <property type="term" value="P:SCF-dependent proteasomal ubiquitin-dependent protein catabolic process"/>
    <property type="evidence" value="ECO:0007669"/>
    <property type="project" value="TreeGrafter"/>
</dbReference>
<dbReference type="InterPro" id="IPR006553">
    <property type="entry name" value="Leu-rich_rpt_Cys-con_subtyp"/>
</dbReference>
<protein>
    <recommendedName>
        <fullName evidence="2">F-box/LRR-repeat protein 15-like leucin rich repeat domain-containing protein</fullName>
    </recommendedName>
</protein>
<evidence type="ECO:0000259" key="2">
    <source>
        <dbReference type="Pfam" id="PF25372"/>
    </source>
</evidence>
<dbReference type="Proteomes" id="UP000266196">
    <property type="component" value="Unassembled WGS sequence"/>
</dbReference>
<dbReference type="Pfam" id="PF25372">
    <property type="entry name" value="DUF7885"/>
    <property type="match status" value="1"/>
</dbReference>
<dbReference type="SUPFAM" id="SSF52047">
    <property type="entry name" value="RNI-like"/>
    <property type="match status" value="1"/>
</dbReference>
<dbReference type="VEuPathDB" id="FungiDB:H257_01216"/>
<gene>
    <name evidence="4" type="ORF">DYB30_001806</name>
    <name evidence="5" type="ORF">DYB31_000451</name>
    <name evidence="3" type="ORF">DYB34_001844</name>
</gene>
<dbReference type="EMBL" id="QUTD01003494">
    <property type="protein sequence ID" value="RHY72628.1"/>
    <property type="molecule type" value="Genomic_DNA"/>
</dbReference>
<feature type="domain" description="F-box/LRR-repeat protein 15-like leucin rich repeat" evidence="2">
    <location>
        <begin position="370"/>
        <end position="501"/>
    </location>
</feature>
<proteinExistence type="predicted"/>
<dbReference type="EMBL" id="QUTE01010499">
    <property type="protein sequence ID" value="RHZ13483.1"/>
    <property type="molecule type" value="Genomic_DNA"/>
</dbReference>
<evidence type="ECO:0000313" key="6">
    <source>
        <dbReference type="Proteomes" id="UP000266196"/>
    </source>
</evidence>